<sequence>MKVAVILRKKYGRRALEQISKKFKTVSFRLPDELPEVIDEPEKIELPEYIFNADIILSYALHPDMNYEIIRRSKGKVKYVILPGGAKSGSPYQLKKLGEEMGVKVLWEDICCATPLIEDEELGEFFKSFGVPEFEIKVRNGVIEDVKVKRSAICGSSYFVAEKIKGLSVEEAPRKAGYFTQIYPCFASRGLNGGIHRAANIHKNQVEKAIKKAIEE</sequence>
<proteinExistence type="predicted"/>
<name>A0A7C3UI18_9EURY</name>
<evidence type="ECO:0000313" key="1">
    <source>
        <dbReference type="EMBL" id="HGE66535.1"/>
    </source>
</evidence>
<organism evidence="1">
    <name type="scientific">Geoglobus ahangari</name>
    <dbReference type="NCBI Taxonomy" id="113653"/>
    <lineage>
        <taxon>Archaea</taxon>
        <taxon>Methanobacteriati</taxon>
        <taxon>Methanobacteriota</taxon>
        <taxon>Archaeoglobi</taxon>
        <taxon>Archaeoglobales</taxon>
        <taxon>Archaeoglobaceae</taxon>
        <taxon>Geoglobus</taxon>
    </lineage>
</organism>
<dbReference type="AlphaFoldDB" id="A0A7C3UI18"/>
<comment type="caution">
    <text evidence="1">The sequence shown here is derived from an EMBL/GenBank/DDBJ whole genome shotgun (WGS) entry which is preliminary data.</text>
</comment>
<dbReference type="InterPro" id="IPR003745">
    <property type="entry name" value="DUF166"/>
</dbReference>
<accession>A0A7C3UI18</accession>
<dbReference type="EMBL" id="DTPI01000031">
    <property type="protein sequence ID" value="HGE66535.1"/>
    <property type="molecule type" value="Genomic_DNA"/>
</dbReference>
<gene>
    <name evidence="1" type="ORF">ENX77_05400</name>
</gene>
<reference evidence="1" key="1">
    <citation type="journal article" date="2020" name="mSystems">
        <title>Genome- and Community-Level Interaction Insights into Carbon Utilization and Element Cycling Functions of Hydrothermarchaeota in Hydrothermal Sediment.</title>
        <authorList>
            <person name="Zhou Z."/>
            <person name="Liu Y."/>
            <person name="Xu W."/>
            <person name="Pan J."/>
            <person name="Luo Z.H."/>
            <person name="Li M."/>
        </authorList>
    </citation>
    <scope>NUCLEOTIDE SEQUENCE [LARGE SCALE GENOMIC DNA]</scope>
    <source>
        <strain evidence="1">SpSt-97</strain>
    </source>
</reference>
<evidence type="ECO:0008006" key="2">
    <source>
        <dbReference type="Google" id="ProtNLM"/>
    </source>
</evidence>
<protein>
    <recommendedName>
        <fullName evidence="2">Thymidylate synthase</fullName>
    </recommendedName>
</protein>
<dbReference type="Pfam" id="PF02593">
    <property type="entry name" value="DUF166"/>
    <property type="match status" value="1"/>
</dbReference>